<keyword evidence="4" id="KW-0472">Membrane</keyword>
<dbReference type="Gene3D" id="3.30.450.20">
    <property type="entry name" value="PAS domain"/>
    <property type="match status" value="1"/>
</dbReference>
<dbReference type="PROSITE" id="PS50885">
    <property type="entry name" value="HAMP"/>
    <property type="match status" value="1"/>
</dbReference>
<dbReference type="CDD" id="cd12914">
    <property type="entry name" value="PDC1_DGC_like"/>
    <property type="match status" value="1"/>
</dbReference>
<dbReference type="Gene3D" id="3.30.70.270">
    <property type="match status" value="1"/>
</dbReference>
<comment type="caution">
    <text evidence="7">The sequence shown here is derived from an EMBL/GenBank/DDBJ whole genome shotgun (WGS) entry which is preliminary data.</text>
</comment>
<evidence type="ECO:0000256" key="3">
    <source>
        <dbReference type="ARBA" id="ARBA00034247"/>
    </source>
</evidence>
<evidence type="ECO:0000259" key="5">
    <source>
        <dbReference type="PROSITE" id="PS50885"/>
    </source>
</evidence>
<dbReference type="InterPro" id="IPR043128">
    <property type="entry name" value="Rev_trsase/Diguanyl_cyclase"/>
</dbReference>
<dbReference type="PANTHER" id="PTHR45138:SF9">
    <property type="entry name" value="DIGUANYLATE CYCLASE DGCM-RELATED"/>
    <property type="match status" value="1"/>
</dbReference>
<dbReference type="FunFam" id="3.30.70.270:FF:000001">
    <property type="entry name" value="Diguanylate cyclase domain protein"/>
    <property type="match status" value="1"/>
</dbReference>
<dbReference type="GO" id="GO:0052621">
    <property type="term" value="F:diguanylate cyclase activity"/>
    <property type="evidence" value="ECO:0007669"/>
    <property type="project" value="UniProtKB-EC"/>
</dbReference>
<dbReference type="NCBIfam" id="TIGR00254">
    <property type="entry name" value="GGDEF"/>
    <property type="match status" value="1"/>
</dbReference>
<reference evidence="7 8" key="1">
    <citation type="journal article" date="2012" name="J. Bacteriol.">
        <title>Genome Sequence of Pectin-Degrading Alishewanella agri, Isolated from Landfill Soil.</title>
        <authorList>
            <person name="Kim J."/>
            <person name="Jung J."/>
            <person name="Sung J.S."/>
            <person name="Chun J."/>
            <person name="Park W."/>
        </authorList>
    </citation>
    <scope>NUCLEOTIDE SEQUENCE [LARGE SCALE GENOMIC DNA]</scope>
    <source>
        <strain evidence="7 8">BL06</strain>
    </source>
</reference>
<dbReference type="InterPro" id="IPR000160">
    <property type="entry name" value="GGDEF_dom"/>
</dbReference>
<dbReference type="GO" id="GO:1902201">
    <property type="term" value="P:negative regulation of bacterial-type flagellum-dependent cell motility"/>
    <property type="evidence" value="ECO:0007669"/>
    <property type="project" value="TreeGrafter"/>
</dbReference>
<evidence type="ECO:0000313" key="7">
    <source>
        <dbReference type="EMBL" id="EIW88755.1"/>
    </source>
</evidence>
<keyword evidence="4" id="KW-0812">Transmembrane</keyword>
<dbReference type="GO" id="GO:0005886">
    <property type="term" value="C:plasma membrane"/>
    <property type="evidence" value="ECO:0007669"/>
    <property type="project" value="TreeGrafter"/>
</dbReference>
<evidence type="ECO:0000256" key="1">
    <source>
        <dbReference type="ARBA" id="ARBA00001946"/>
    </source>
</evidence>
<dbReference type="eggNOG" id="COG3706">
    <property type="taxonomic scope" value="Bacteria"/>
</dbReference>
<name>I9DRS3_9ALTE</name>
<dbReference type="AlphaFoldDB" id="I9DRS3"/>
<gene>
    <name evidence="7" type="ORF">AGRI_08215</name>
</gene>
<dbReference type="RefSeq" id="WP_008984503.1">
    <property type="nucleotide sequence ID" value="NZ_AKKU01000015.1"/>
</dbReference>
<sequence length="549" mass="61459">MKINSFYLRLTAYFAALVLLCCLLLAFHFDRLATLALTEAAARNLFNTTRSAAMQITVNMQEREREVLLLSRSHLLKTADLRTSLVSNRLQDIQQSYPYYAWIGIAAPDGEVLNATGKLLVGENVAARPWFQAGLKGPYVGDVHKALLLEQLLRPNSTEPLRFIDFVAPLYDETGQVKAVLGTHVDWAWVAQLLSGILDGATEQQLEFFILDAKQQWLYPFSASNTAVPPLPDTGQTTSIRWPDQQHYLTSVVQIQTNQPALQWQLVLRQPVNTALTPVKLLHQQILWLALALIALGLLLSLVLARQFSLPIIKLARDARSISSAKLQDFQTESSLTEIRELANALHTMLQSLQHKQQQLTEANNTLEQQVAERTLELQHANQVLQQLSLTDPLTGVANRRRAEQQLQLAIAQFQRYQTPATVLLLDIDHFKRINDNFGHDIGDLVLKQLAQAWQAELRSSDLLARLGGEEFLVLATQTNLDDAVLLAEKLRVSTAALHIPQVGKVTVSIGVAPFTPDNLEHELFLKQADEALYRAKQTGRNQVRLALS</sequence>
<evidence type="ECO:0000256" key="4">
    <source>
        <dbReference type="SAM" id="Phobius"/>
    </source>
</evidence>
<feature type="domain" description="HAMP" evidence="5">
    <location>
        <begin position="306"/>
        <end position="358"/>
    </location>
</feature>
<comment type="catalytic activity">
    <reaction evidence="3">
        <text>2 GTP = 3',3'-c-di-GMP + 2 diphosphate</text>
        <dbReference type="Rhea" id="RHEA:24898"/>
        <dbReference type="ChEBI" id="CHEBI:33019"/>
        <dbReference type="ChEBI" id="CHEBI:37565"/>
        <dbReference type="ChEBI" id="CHEBI:58805"/>
        <dbReference type="EC" id="2.7.7.65"/>
    </reaction>
</comment>
<dbReference type="EC" id="2.7.7.65" evidence="2"/>
<dbReference type="GO" id="GO:0043709">
    <property type="term" value="P:cell adhesion involved in single-species biofilm formation"/>
    <property type="evidence" value="ECO:0007669"/>
    <property type="project" value="TreeGrafter"/>
</dbReference>
<protein>
    <recommendedName>
        <fullName evidence="2">diguanylate cyclase</fullName>
        <ecNumber evidence="2">2.7.7.65</ecNumber>
    </recommendedName>
</protein>
<proteinExistence type="predicted"/>
<dbReference type="PATRIC" id="fig|1195246.3.peg.1614"/>
<accession>I9DRS3</accession>
<feature type="domain" description="GGDEF" evidence="6">
    <location>
        <begin position="419"/>
        <end position="549"/>
    </location>
</feature>
<dbReference type="Pfam" id="PF00990">
    <property type="entry name" value="GGDEF"/>
    <property type="match status" value="1"/>
</dbReference>
<dbReference type="PANTHER" id="PTHR45138">
    <property type="entry name" value="REGULATORY COMPONENTS OF SENSORY TRANSDUCTION SYSTEM"/>
    <property type="match status" value="1"/>
</dbReference>
<dbReference type="Gene3D" id="6.10.340.10">
    <property type="match status" value="1"/>
</dbReference>
<dbReference type="EMBL" id="AKKU01000015">
    <property type="protein sequence ID" value="EIW88755.1"/>
    <property type="molecule type" value="Genomic_DNA"/>
</dbReference>
<keyword evidence="4" id="KW-1133">Transmembrane helix</keyword>
<dbReference type="Proteomes" id="UP000035062">
    <property type="component" value="Unassembled WGS sequence"/>
</dbReference>
<dbReference type="SUPFAM" id="SSF55073">
    <property type="entry name" value="Nucleotide cyclase"/>
    <property type="match status" value="1"/>
</dbReference>
<dbReference type="GO" id="GO:0007165">
    <property type="term" value="P:signal transduction"/>
    <property type="evidence" value="ECO:0007669"/>
    <property type="project" value="InterPro"/>
</dbReference>
<dbReference type="PROSITE" id="PS50887">
    <property type="entry name" value="GGDEF"/>
    <property type="match status" value="1"/>
</dbReference>
<keyword evidence="8" id="KW-1185">Reference proteome</keyword>
<evidence type="ECO:0000256" key="2">
    <source>
        <dbReference type="ARBA" id="ARBA00012528"/>
    </source>
</evidence>
<dbReference type="InterPro" id="IPR050469">
    <property type="entry name" value="Diguanylate_Cyclase"/>
</dbReference>
<dbReference type="STRING" id="1195246.AGRI_08215"/>
<comment type="cofactor">
    <cofactor evidence="1">
        <name>Mg(2+)</name>
        <dbReference type="ChEBI" id="CHEBI:18420"/>
    </cofactor>
</comment>
<feature type="transmembrane region" description="Helical" evidence="4">
    <location>
        <begin position="286"/>
        <end position="305"/>
    </location>
</feature>
<dbReference type="InterPro" id="IPR003660">
    <property type="entry name" value="HAMP_dom"/>
</dbReference>
<dbReference type="SMART" id="SM00267">
    <property type="entry name" value="GGDEF"/>
    <property type="match status" value="1"/>
</dbReference>
<evidence type="ECO:0000259" key="6">
    <source>
        <dbReference type="PROSITE" id="PS50887"/>
    </source>
</evidence>
<dbReference type="InterPro" id="IPR029787">
    <property type="entry name" value="Nucleotide_cyclase"/>
</dbReference>
<evidence type="ECO:0000313" key="8">
    <source>
        <dbReference type="Proteomes" id="UP000035062"/>
    </source>
</evidence>
<organism evidence="7 8">
    <name type="scientific">Alishewanella agri BL06</name>
    <dbReference type="NCBI Taxonomy" id="1195246"/>
    <lineage>
        <taxon>Bacteria</taxon>
        <taxon>Pseudomonadati</taxon>
        <taxon>Pseudomonadota</taxon>
        <taxon>Gammaproteobacteria</taxon>
        <taxon>Alteromonadales</taxon>
        <taxon>Alteromonadaceae</taxon>
        <taxon>Alishewanella</taxon>
    </lineage>
</organism>
<dbReference type="CDD" id="cd01949">
    <property type="entry name" value="GGDEF"/>
    <property type="match status" value="1"/>
</dbReference>